<dbReference type="AlphaFoldDB" id="A0A7W6J5G0"/>
<dbReference type="NCBIfam" id="TIGR02302">
    <property type="entry name" value="aProt_lowcomp"/>
    <property type="match status" value="1"/>
</dbReference>
<name>A0A7W6J5G0_9HYPH</name>
<feature type="transmembrane region" description="Helical" evidence="2">
    <location>
        <begin position="37"/>
        <end position="56"/>
    </location>
</feature>
<feature type="region of interest" description="Disordered" evidence="1">
    <location>
        <begin position="754"/>
        <end position="843"/>
    </location>
</feature>
<keyword evidence="2" id="KW-1133">Transmembrane helix</keyword>
<feature type="compositionally biased region" description="Acidic residues" evidence="1">
    <location>
        <begin position="658"/>
        <end position="671"/>
    </location>
</feature>
<keyword evidence="2" id="KW-0812">Transmembrane</keyword>
<accession>A0A7W6J5G0</accession>
<dbReference type="Proteomes" id="UP000528286">
    <property type="component" value="Unassembled WGS sequence"/>
</dbReference>
<feature type="compositionally biased region" description="Basic and acidic residues" evidence="1">
    <location>
        <begin position="790"/>
        <end position="824"/>
    </location>
</feature>
<evidence type="ECO:0000313" key="3">
    <source>
        <dbReference type="EMBL" id="MBB4065119.1"/>
    </source>
</evidence>
<evidence type="ECO:0000256" key="2">
    <source>
        <dbReference type="SAM" id="Phobius"/>
    </source>
</evidence>
<reference evidence="3 4" key="1">
    <citation type="submission" date="2020-08" db="EMBL/GenBank/DDBJ databases">
        <title>Genomic Encyclopedia of Type Strains, Phase IV (KMG-IV): sequencing the most valuable type-strain genomes for metagenomic binning, comparative biology and taxonomic classification.</title>
        <authorList>
            <person name="Goeker M."/>
        </authorList>
    </citation>
    <scope>NUCLEOTIDE SEQUENCE [LARGE SCALE GENOMIC DNA]</scope>
    <source>
        <strain evidence="3 4">DSM 29853</strain>
    </source>
</reference>
<proteinExistence type="predicted"/>
<dbReference type="Pfam" id="PF13779">
    <property type="entry name" value="DUF4175"/>
    <property type="match status" value="1"/>
</dbReference>
<sequence>MTEGRDPQLEKAVSRRIAMARLRARLALLAERSLPHLIAPLCVLSLFLSAAWFGFFRSLPDWPRLAVAILLVFSFLASLLPLVRLRWPDLAEVDGRLEAVNRLPHQAIRVQQDRPVSDTPFARALWERHRARMAEKIGPLESGLPRPDISRFDSHGLRAVPALVFAIAAAYSLSGQSGRVADAFVFRAPEVNEAGLRVDVWVTPPSYTNKPAMTLAADKGPVPVPRFSQLSVRASGEATDGAVTYRPAGSERTVPLSPEKPASGPKGSPAEGSVFKLKLETDGELEAFGQAFSIRLIPDEPPRIAFDGKPRRTVTGALEIRFKAHDDYGIERARVDIVPLEQPPQARPLFPLPEFPLDLPARKAGDIKGIGSRNLTEHPLAGQRVRVTLLAEDAAGQTGRSDPIDMVMPARGFSDPLAAAIAEQRQIFSLDTRQIQRAIEYNDAAALRADETISNLSHFLLLKSARGRMALARDEASLKDAADYLWEIALGIDGGDLPMAERAVRDAQKALADALKRNAPDSEIQALMDNLRKAMKDYMQALAKRMEQQPQGASPKGDARNVIRQQDLEKMLNQLENMARSGNKDAAQQLLSEMQRLMNNLQAGNGQRQPSEAESRAREQVDKLGKILRDQQKLMEDTYKLNQELQQQQWQTDPGMPGEDEPLDPGSEEQATDPGAMTRKQQQDMQALQERQQQLEQQLKELGEGLKGLGMKPNKGLGDAGKEMEGAGKALGRGEGQPAFEGQGRALEALRKGAKEMMQSMAGQGQGEGQGMGQSGQGQAGGQDPLGRSTGRDGMGDYGGDKLPDTTDVQRARDILDAIRRKLGEGGMSPTGRQYLERLLNLD</sequence>
<protein>
    <submittedName>
        <fullName evidence="3">Uncharacterized protein (TIGR02302 family)</fullName>
    </submittedName>
</protein>
<dbReference type="InterPro" id="IPR012683">
    <property type="entry name" value="CHP02302_TM"/>
</dbReference>
<feature type="region of interest" description="Disordered" evidence="1">
    <location>
        <begin position="238"/>
        <end position="271"/>
    </location>
</feature>
<evidence type="ECO:0000313" key="4">
    <source>
        <dbReference type="Proteomes" id="UP000528286"/>
    </source>
</evidence>
<keyword evidence="4" id="KW-1185">Reference proteome</keyword>
<evidence type="ECO:0000256" key="1">
    <source>
        <dbReference type="SAM" id="MobiDB-lite"/>
    </source>
</evidence>
<feature type="region of interest" description="Disordered" evidence="1">
    <location>
        <begin position="645"/>
        <end position="741"/>
    </location>
</feature>
<keyword evidence="2" id="KW-0472">Membrane</keyword>
<gene>
    <name evidence="3" type="ORF">GGR23_002320</name>
</gene>
<dbReference type="EMBL" id="JACIEZ010000004">
    <property type="protein sequence ID" value="MBB4065119.1"/>
    <property type="molecule type" value="Genomic_DNA"/>
</dbReference>
<organism evidence="3 4">
    <name type="scientific">Gellertiella hungarica</name>
    <dbReference type="NCBI Taxonomy" id="1572859"/>
    <lineage>
        <taxon>Bacteria</taxon>
        <taxon>Pseudomonadati</taxon>
        <taxon>Pseudomonadota</taxon>
        <taxon>Alphaproteobacteria</taxon>
        <taxon>Hyphomicrobiales</taxon>
        <taxon>Rhizobiaceae</taxon>
        <taxon>Gellertiella</taxon>
    </lineage>
</organism>
<feature type="compositionally biased region" description="Gly residues" evidence="1">
    <location>
        <begin position="764"/>
        <end position="781"/>
    </location>
</feature>
<feature type="compositionally biased region" description="Low complexity" evidence="1">
    <location>
        <begin position="683"/>
        <end position="697"/>
    </location>
</feature>
<dbReference type="RefSeq" id="WP_183366431.1">
    <property type="nucleotide sequence ID" value="NZ_JACIEZ010000004.1"/>
</dbReference>
<feature type="transmembrane region" description="Helical" evidence="2">
    <location>
        <begin position="62"/>
        <end position="83"/>
    </location>
</feature>
<comment type="caution">
    <text evidence="3">The sequence shown here is derived from an EMBL/GenBank/DDBJ whole genome shotgun (WGS) entry which is preliminary data.</text>
</comment>